<feature type="repeat" description="TPR" evidence="1">
    <location>
        <begin position="62"/>
        <end position="95"/>
    </location>
</feature>
<comment type="caution">
    <text evidence="2">The sequence shown here is derived from an EMBL/GenBank/DDBJ whole genome shotgun (WGS) entry which is preliminary data.</text>
</comment>
<proteinExistence type="predicted"/>
<name>A0A4Y9ZXT0_9AGAM</name>
<evidence type="ECO:0000313" key="3">
    <source>
        <dbReference type="Proteomes" id="UP000298061"/>
    </source>
</evidence>
<organism evidence="2 3">
    <name type="scientific">Hericium alpestre</name>
    <dbReference type="NCBI Taxonomy" id="135208"/>
    <lineage>
        <taxon>Eukaryota</taxon>
        <taxon>Fungi</taxon>
        <taxon>Dikarya</taxon>
        <taxon>Basidiomycota</taxon>
        <taxon>Agaricomycotina</taxon>
        <taxon>Agaricomycetes</taxon>
        <taxon>Russulales</taxon>
        <taxon>Hericiaceae</taxon>
        <taxon>Hericium</taxon>
    </lineage>
</organism>
<gene>
    <name evidence="2" type="ORF">EWM64_g5021</name>
</gene>
<dbReference type="EMBL" id="SFCI01000579">
    <property type="protein sequence ID" value="TFY78990.1"/>
    <property type="molecule type" value="Genomic_DNA"/>
</dbReference>
<evidence type="ECO:0000313" key="2">
    <source>
        <dbReference type="EMBL" id="TFY78990.1"/>
    </source>
</evidence>
<evidence type="ECO:0000256" key="1">
    <source>
        <dbReference type="PROSITE-ProRule" id="PRU00339"/>
    </source>
</evidence>
<dbReference type="Gene3D" id="1.25.40.10">
    <property type="entry name" value="Tetratricopeptide repeat domain"/>
    <property type="match status" value="1"/>
</dbReference>
<dbReference type="PROSITE" id="PS50005">
    <property type="entry name" value="TPR"/>
    <property type="match status" value="1"/>
</dbReference>
<dbReference type="AlphaFoldDB" id="A0A4Y9ZXT0"/>
<dbReference type="OrthoDB" id="5231159at2759"/>
<dbReference type="SUPFAM" id="SSF48452">
    <property type="entry name" value="TPR-like"/>
    <property type="match status" value="1"/>
</dbReference>
<keyword evidence="3" id="KW-1185">Reference proteome</keyword>
<keyword evidence="1" id="KW-0802">TPR repeat</keyword>
<sequence length="177" mass="19464">MNVTGIINPSAGYARAVDEGGALHNQAHALEHRGDFAGAEALFLRAIDVKEQGLGPGNKFTANSQNALAELYLKLERLDEAEDMLKRALHIRKVTGTAFDAAVTRENLGQLYEMKNMLSEAKDIRLEGAAAGAMACGNYHVWVTLCFVLEESDSPRFMAADWKERHKKFCNKAKAKV</sequence>
<dbReference type="STRING" id="135208.A0A4Y9ZXT0"/>
<reference evidence="2 3" key="1">
    <citation type="submission" date="2019-02" db="EMBL/GenBank/DDBJ databases">
        <title>Genome sequencing of the rare red list fungi Hericium alpestre (H. flagellum).</title>
        <authorList>
            <person name="Buettner E."/>
            <person name="Kellner H."/>
        </authorList>
    </citation>
    <scope>NUCLEOTIDE SEQUENCE [LARGE SCALE GENOMIC DNA]</scope>
    <source>
        <strain evidence="2 3">DSM 108284</strain>
    </source>
</reference>
<dbReference type="Proteomes" id="UP000298061">
    <property type="component" value="Unassembled WGS sequence"/>
</dbReference>
<dbReference type="InterPro" id="IPR011990">
    <property type="entry name" value="TPR-like_helical_dom_sf"/>
</dbReference>
<dbReference type="Pfam" id="PF13424">
    <property type="entry name" value="TPR_12"/>
    <property type="match status" value="1"/>
</dbReference>
<protein>
    <submittedName>
        <fullName evidence="2">Uncharacterized protein</fullName>
    </submittedName>
</protein>
<accession>A0A4Y9ZXT0</accession>
<dbReference type="InterPro" id="IPR019734">
    <property type="entry name" value="TPR_rpt"/>
</dbReference>
<dbReference type="SMART" id="SM00028">
    <property type="entry name" value="TPR"/>
    <property type="match status" value="2"/>
</dbReference>